<feature type="signal peptide" evidence="2">
    <location>
        <begin position="1"/>
        <end position="22"/>
    </location>
</feature>
<name>A0A328HJC3_ARTGO</name>
<dbReference type="OrthoDB" id="4937071at2"/>
<comment type="caution">
    <text evidence="3">The sequence shown here is derived from an EMBL/GenBank/DDBJ whole genome shotgun (WGS) entry which is preliminary data.</text>
</comment>
<feature type="compositionally biased region" description="Polar residues" evidence="1">
    <location>
        <begin position="190"/>
        <end position="200"/>
    </location>
</feature>
<feature type="compositionally biased region" description="Basic and acidic residues" evidence="1">
    <location>
        <begin position="203"/>
        <end position="213"/>
    </location>
</feature>
<accession>A0A328HJC3</accession>
<dbReference type="AlphaFoldDB" id="A0A328HJC3"/>
<evidence type="ECO:0000313" key="4">
    <source>
        <dbReference type="Proteomes" id="UP000249166"/>
    </source>
</evidence>
<keyword evidence="2" id="KW-0732">Signal</keyword>
<evidence type="ECO:0000313" key="3">
    <source>
        <dbReference type="EMBL" id="RAM38592.1"/>
    </source>
</evidence>
<proteinExistence type="predicted"/>
<evidence type="ECO:0000256" key="2">
    <source>
        <dbReference type="SAM" id="SignalP"/>
    </source>
</evidence>
<organism evidence="3 4">
    <name type="scientific">Arthrobacter globiformis</name>
    <dbReference type="NCBI Taxonomy" id="1665"/>
    <lineage>
        <taxon>Bacteria</taxon>
        <taxon>Bacillati</taxon>
        <taxon>Actinomycetota</taxon>
        <taxon>Actinomycetes</taxon>
        <taxon>Micrococcales</taxon>
        <taxon>Micrococcaceae</taxon>
        <taxon>Arthrobacter</taxon>
    </lineage>
</organism>
<gene>
    <name evidence="3" type="ORF">DBZ45_03800</name>
</gene>
<dbReference type="EMBL" id="QLNP01000047">
    <property type="protein sequence ID" value="RAM38592.1"/>
    <property type="molecule type" value="Genomic_DNA"/>
</dbReference>
<reference evidence="3 4" key="1">
    <citation type="submission" date="2018-04" db="EMBL/GenBank/DDBJ databases">
        <title>Bacteria isolated from cave deposits of Manipur.</title>
        <authorList>
            <person name="Sahoo D."/>
            <person name="Sarangthem I."/>
            <person name="Nandeibam J."/>
        </authorList>
    </citation>
    <scope>NUCLEOTIDE SEQUENCE [LARGE SCALE GENOMIC DNA]</scope>
    <source>
        <strain evidence="4">mrc11</strain>
    </source>
</reference>
<dbReference type="RefSeq" id="WP_111902631.1">
    <property type="nucleotide sequence ID" value="NZ_QLNP01000047.1"/>
</dbReference>
<feature type="region of interest" description="Disordered" evidence="1">
    <location>
        <begin position="190"/>
        <end position="213"/>
    </location>
</feature>
<feature type="chain" id="PRO_5016418956" evidence="2">
    <location>
        <begin position="23"/>
        <end position="213"/>
    </location>
</feature>
<protein>
    <submittedName>
        <fullName evidence="3">Uncharacterized protein</fullName>
    </submittedName>
</protein>
<dbReference type="Proteomes" id="UP000249166">
    <property type="component" value="Unassembled WGS sequence"/>
</dbReference>
<sequence>MKKTALGVLALAGTLVVQLAGAGPSTAGDRVTTKTEMRGEGVTAEFVRTDGCIQTNVSVFGSVFTARGSAPPEKVGYVSVIKINTCTAVTLIDGFGDATTLNLALPNGLSKGRLRMSMEFTNYADAENPVVSQVTADVSFRATAQAVKTSEKSKSLSEGVRFVSSEKTKARPVSAAGTVTLGTEKVLSPDTASISGTAGSVLSKEKTVTRPVK</sequence>
<evidence type="ECO:0000256" key="1">
    <source>
        <dbReference type="SAM" id="MobiDB-lite"/>
    </source>
</evidence>